<dbReference type="InterPro" id="IPR051628">
    <property type="entry name" value="LUBAC_E3_Ligases"/>
</dbReference>
<evidence type="ECO:0000313" key="8">
    <source>
        <dbReference type="Proteomes" id="UP000054007"/>
    </source>
</evidence>
<comment type="pathway">
    <text evidence="1">Protein modification; protein ubiquitination.</text>
</comment>
<dbReference type="Proteomes" id="UP000054007">
    <property type="component" value="Unassembled WGS sequence"/>
</dbReference>
<reference evidence="7 8" key="1">
    <citation type="journal article" date="2015" name="Fungal Genet. Biol.">
        <title>Evolution of novel wood decay mechanisms in Agaricales revealed by the genome sequences of Fistulina hepatica and Cylindrobasidium torrendii.</title>
        <authorList>
            <person name="Floudas D."/>
            <person name="Held B.W."/>
            <person name="Riley R."/>
            <person name="Nagy L.G."/>
            <person name="Koehler G."/>
            <person name="Ransdell A.S."/>
            <person name="Younus H."/>
            <person name="Chow J."/>
            <person name="Chiniquy J."/>
            <person name="Lipzen A."/>
            <person name="Tritt A."/>
            <person name="Sun H."/>
            <person name="Haridas S."/>
            <person name="LaButti K."/>
            <person name="Ohm R.A."/>
            <person name="Kues U."/>
            <person name="Blanchette R.A."/>
            <person name="Grigoriev I.V."/>
            <person name="Minto R.E."/>
            <person name="Hibbett D.S."/>
        </authorList>
    </citation>
    <scope>NUCLEOTIDE SEQUENCE [LARGE SCALE GENOMIC DNA]</scope>
    <source>
        <strain evidence="7 8">FP15055 ss-10</strain>
    </source>
</reference>
<evidence type="ECO:0000256" key="5">
    <source>
        <dbReference type="ARBA" id="ARBA00022833"/>
    </source>
</evidence>
<dbReference type="Gene3D" id="1.20.120.1750">
    <property type="match status" value="1"/>
</dbReference>
<keyword evidence="6" id="KW-1133">Transmembrane helix</keyword>
<evidence type="ECO:0000256" key="6">
    <source>
        <dbReference type="SAM" id="Phobius"/>
    </source>
</evidence>
<keyword evidence="4" id="KW-0833">Ubl conjugation pathway</keyword>
<accession>A0A0D7B2M6</accession>
<keyword evidence="3" id="KW-0863">Zinc-finger</keyword>
<feature type="transmembrane region" description="Helical" evidence="6">
    <location>
        <begin position="259"/>
        <end position="280"/>
    </location>
</feature>
<evidence type="ECO:0000256" key="3">
    <source>
        <dbReference type="ARBA" id="ARBA00022771"/>
    </source>
</evidence>
<name>A0A0D7B2M6_9AGAR</name>
<evidence type="ECO:0000313" key="7">
    <source>
        <dbReference type="EMBL" id="KIY63771.1"/>
    </source>
</evidence>
<dbReference type="Pfam" id="PF26200">
    <property type="entry name" value="Rcat_RNF216"/>
    <property type="match status" value="1"/>
</dbReference>
<dbReference type="STRING" id="1314674.A0A0D7B2M6"/>
<dbReference type="GO" id="GO:0008270">
    <property type="term" value="F:zinc ion binding"/>
    <property type="evidence" value="ECO:0007669"/>
    <property type="project" value="UniProtKB-KW"/>
</dbReference>
<evidence type="ECO:0000256" key="2">
    <source>
        <dbReference type="ARBA" id="ARBA00022723"/>
    </source>
</evidence>
<evidence type="ECO:0000256" key="4">
    <source>
        <dbReference type="ARBA" id="ARBA00022786"/>
    </source>
</evidence>
<protein>
    <submittedName>
        <fullName evidence="7">Uncharacterized protein</fullName>
    </submittedName>
</protein>
<keyword evidence="2" id="KW-0479">Metal-binding</keyword>
<dbReference type="PANTHER" id="PTHR22770:SF47">
    <property type="entry name" value="E3 UBIQUITIN-PROTEIN LIGASE RNF216"/>
    <property type="match status" value="1"/>
</dbReference>
<dbReference type="PANTHER" id="PTHR22770">
    <property type="entry name" value="UBIQUITIN CONJUGATING ENZYME 7 INTERACTING PROTEIN-RELATED"/>
    <property type="match status" value="1"/>
</dbReference>
<keyword evidence="5" id="KW-0862">Zinc</keyword>
<keyword evidence="6" id="KW-0472">Membrane</keyword>
<dbReference type="AlphaFoldDB" id="A0A0D7B2M6"/>
<keyword evidence="8" id="KW-1185">Reference proteome</keyword>
<keyword evidence="6" id="KW-0812">Transmembrane</keyword>
<evidence type="ECO:0000256" key="1">
    <source>
        <dbReference type="ARBA" id="ARBA00004906"/>
    </source>
</evidence>
<proteinExistence type="predicted"/>
<dbReference type="OrthoDB" id="10009520at2759"/>
<sequence>MASGVGIENVPLLSLHREHLALEACPRCSSKAVVDVRTQFLQCVGTDCGIVSYRDCKRTVVSRHYLRCLAFILRRRILPAHVKVGASPLPFCGMNNPGLFRAEKALMRQHAIEEAKTAAFVRHCPGCSRAFIKEGGCNKMTCIHCMTISCYVCRQELVGNEKFSHFDPYSGSSEETCSMGDDPDDLERRRAHEVAILLDAVEHPVLDSDPEVDLCDARTDVDAARRPALHALADASESIARAIMMRVPSWGTVKTALRWMFSGVLVSFAAALLLIAHHVVLTSTEVLFWSLILPVFLPHPELQKDGTFLPGSWESL</sequence>
<organism evidence="7 8">
    <name type="scientific">Cylindrobasidium torrendii FP15055 ss-10</name>
    <dbReference type="NCBI Taxonomy" id="1314674"/>
    <lineage>
        <taxon>Eukaryota</taxon>
        <taxon>Fungi</taxon>
        <taxon>Dikarya</taxon>
        <taxon>Basidiomycota</taxon>
        <taxon>Agaricomycotina</taxon>
        <taxon>Agaricomycetes</taxon>
        <taxon>Agaricomycetidae</taxon>
        <taxon>Agaricales</taxon>
        <taxon>Marasmiineae</taxon>
        <taxon>Physalacriaceae</taxon>
        <taxon>Cylindrobasidium</taxon>
    </lineage>
</organism>
<dbReference type="EMBL" id="KN880674">
    <property type="protein sequence ID" value="KIY63771.1"/>
    <property type="molecule type" value="Genomic_DNA"/>
</dbReference>
<dbReference type="SUPFAM" id="SSF57850">
    <property type="entry name" value="RING/U-box"/>
    <property type="match status" value="1"/>
</dbReference>
<gene>
    <name evidence="7" type="ORF">CYLTODRAFT_425809</name>
</gene>